<keyword evidence="3" id="KW-0326">Glycosidase</keyword>
<keyword evidence="2" id="KW-0378">Hydrolase</keyword>
<name>A0A507E0B6_9FUNG</name>
<dbReference type="GO" id="GO:0005975">
    <property type="term" value="P:carbohydrate metabolic process"/>
    <property type="evidence" value="ECO:0007669"/>
    <property type="project" value="InterPro"/>
</dbReference>
<dbReference type="PRINTS" id="PR00735">
    <property type="entry name" value="GLHYDRLASE8"/>
</dbReference>
<dbReference type="Pfam" id="PF01270">
    <property type="entry name" value="Glyco_hydro_8"/>
    <property type="match status" value="1"/>
</dbReference>
<gene>
    <name evidence="5" type="ORF">PhCBS80983_g03776</name>
</gene>
<evidence type="ECO:0000256" key="1">
    <source>
        <dbReference type="ARBA" id="ARBA00009209"/>
    </source>
</evidence>
<evidence type="ECO:0000256" key="3">
    <source>
        <dbReference type="ARBA" id="ARBA00023295"/>
    </source>
</evidence>
<proteinExistence type="inferred from homology"/>
<accession>A0A507E0B6</accession>
<feature type="region of interest" description="Disordered" evidence="4">
    <location>
        <begin position="1"/>
        <end position="20"/>
    </location>
</feature>
<evidence type="ECO:0000313" key="5">
    <source>
        <dbReference type="EMBL" id="TPX57519.1"/>
    </source>
</evidence>
<dbReference type="InterPro" id="IPR008928">
    <property type="entry name" value="6-hairpin_glycosidase_sf"/>
</dbReference>
<dbReference type="GO" id="GO:0004553">
    <property type="term" value="F:hydrolase activity, hydrolyzing O-glycosyl compounds"/>
    <property type="evidence" value="ECO:0007669"/>
    <property type="project" value="InterPro"/>
</dbReference>
<evidence type="ECO:0000313" key="6">
    <source>
        <dbReference type="Proteomes" id="UP000318582"/>
    </source>
</evidence>
<protein>
    <submittedName>
        <fullName evidence="5">Cellulase</fullName>
    </submittedName>
</protein>
<feature type="compositionally biased region" description="Low complexity" evidence="4">
    <location>
        <begin position="1"/>
        <end position="19"/>
    </location>
</feature>
<evidence type="ECO:0000256" key="2">
    <source>
        <dbReference type="ARBA" id="ARBA00022801"/>
    </source>
</evidence>
<organism evidence="5 6">
    <name type="scientific">Powellomyces hirtus</name>
    <dbReference type="NCBI Taxonomy" id="109895"/>
    <lineage>
        <taxon>Eukaryota</taxon>
        <taxon>Fungi</taxon>
        <taxon>Fungi incertae sedis</taxon>
        <taxon>Chytridiomycota</taxon>
        <taxon>Chytridiomycota incertae sedis</taxon>
        <taxon>Chytridiomycetes</taxon>
        <taxon>Spizellomycetales</taxon>
        <taxon>Powellomycetaceae</taxon>
        <taxon>Powellomyces</taxon>
    </lineage>
</organism>
<dbReference type="EMBL" id="QEAQ01000051">
    <property type="protein sequence ID" value="TPX57519.1"/>
    <property type="molecule type" value="Genomic_DNA"/>
</dbReference>
<comment type="similarity">
    <text evidence="1">Belongs to the glycosyl hydrolase 8 (cellulase D) family.</text>
</comment>
<dbReference type="InterPro" id="IPR002037">
    <property type="entry name" value="Glyco_hydro_8"/>
</dbReference>
<dbReference type="InterPro" id="IPR012341">
    <property type="entry name" value="6hp_glycosidase-like_sf"/>
</dbReference>
<dbReference type="OrthoDB" id="2541080at2759"/>
<comment type="caution">
    <text evidence="5">The sequence shown here is derived from an EMBL/GenBank/DDBJ whole genome shotgun (WGS) entry which is preliminary data.</text>
</comment>
<evidence type="ECO:0000256" key="4">
    <source>
        <dbReference type="SAM" id="MobiDB-lite"/>
    </source>
</evidence>
<keyword evidence="6" id="KW-1185">Reference proteome</keyword>
<dbReference type="SUPFAM" id="SSF48208">
    <property type="entry name" value="Six-hairpin glycosidases"/>
    <property type="match status" value="1"/>
</dbReference>
<dbReference type="Proteomes" id="UP000318582">
    <property type="component" value="Unassembled WGS sequence"/>
</dbReference>
<sequence>MHFFHSRSSSSNPSHSQPNVGYGQWRSQYLRAAGNSYYVDYNQKKEADVKNAITVSEAHGYGMLLAVYHDSREDFDGFCRYFDLFRNSKGLMGWQQILDRKQHIVPAPDGGENSATDGDIDIAHALFLASDKWPTCADGRPSDYFARAIDLCRAIYHYNINQDLWSLTLGDWVDKHDKKFWNITRPSDFILSAIHVFAMRDTERSAGWEQLRNSIISTALCLHAENRTGLLPDFAVYKHGKWTAVHGQVLESGHDGDFHYNACRTPWRLAAYLKSTGDQRVLPILQAMAKFFDTQKEISAGYKLNGKSYVDYTDKCFTAPAWMCLHVLGSPNAGRIWSTLADDECSYFGDSIQALCEAQARC</sequence>
<dbReference type="Gene3D" id="1.50.10.10">
    <property type="match status" value="1"/>
</dbReference>
<dbReference type="AlphaFoldDB" id="A0A507E0B6"/>
<reference evidence="5 6" key="1">
    <citation type="journal article" date="2019" name="Sci. Rep.">
        <title>Comparative genomics of chytrid fungi reveal insights into the obligate biotrophic and pathogenic lifestyle of Synchytrium endobioticum.</title>
        <authorList>
            <person name="van de Vossenberg B.T.L.H."/>
            <person name="Warris S."/>
            <person name="Nguyen H.D.T."/>
            <person name="van Gent-Pelzer M.P.E."/>
            <person name="Joly D.L."/>
            <person name="van de Geest H.C."/>
            <person name="Bonants P.J.M."/>
            <person name="Smith D.S."/>
            <person name="Levesque C.A."/>
            <person name="van der Lee T.A.J."/>
        </authorList>
    </citation>
    <scope>NUCLEOTIDE SEQUENCE [LARGE SCALE GENOMIC DNA]</scope>
    <source>
        <strain evidence="5 6">CBS 809.83</strain>
    </source>
</reference>